<accession>A0A5A9YZF8</accession>
<dbReference type="InterPro" id="IPR050684">
    <property type="entry name" value="HTH-Siroheme_Decarb"/>
</dbReference>
<protein>
    <recommendedName>
        <fullName evidence="4">siroheme decarboxylase</fullName>
        <ecNumber evidence="4">4.1.1.111</ecNumber>
    </recommendedName>
</protein>
<evidence type="ECO:0000256" key="5">
    <source>
        <dbReference type="ARBA" id="ARBA00048470"/>
    </source>
</evidence>
<sequence length="329" mass="36022">MTPRIDPTDARLLQEYQRDFPLVPAPFAAIAADLGLAEDDVLDRLRRLQGEGKIARVGATVRPNTAGVSTLAALAVPETRLDEVAAIVSAEPGVNHAYHRENRWNLWFVATAANRIDLATTLDRIRRRSGLGLLDLPLVRAFNIDLGFCLDGGRHSMGRAHAPDLSALTEGDRPLLHALSQGLALDRAPFAALGRDLDLRETQVMIRIATLLRAGILTRLGVIVRHRPLGWSSNAMVAFDLPDSLIEAAGFALARHPGVTLCYQRRTAMGLWPYGLFCMIHARSRSEAQGILDGVRALPSLRGTPHQVMFSLRCFKQTGARLTRQEDAA</sequence>
<feature type="domain" description="Siroheme decarboxylase AsnC-like ligand binding" evidence="6">
    <location>
        <begin position="69"/>
        <end position="141"/>
    </location>
</feature>
<evidence type="ECO:0000256" key="4">
    <source>
        <dbReference type="ARBA" id="ARBA00023471"/>
    </source>
</evidence>
<dbReference type="GO" id="GO:0016829">
    <property type="term" value="F:lyase activity"/>
    <property type="evidence" value="ECO:0007669"/>
    <property type="project" value="UniProtKB-KW"/>
</dbReference>
<feature type="domain" description="Siroheme decarboxylase AsnC-like ligand binding" evidence="6">
    <location>
        <begin position="229"/>
        <end position="316"/>
    </location>
</feature>
<dbReference type="RefSeq" id="WP_111364680.1">
    <property type="nucleotide sequence ID" value="NZ_VINQ01000017.1"/>
</dbReference>
<dbReference type="Pfam" id="PF22451">
    <property type="entry name" value="NirdL-like_HTH"/>
    <property type="match status" value="1"/>
</dbReference>
<dbReference type="PANTHER" id="PTHR43413">
    <property type="entry name" value="TRANSCRIPTIONAL REGULATOR, ASNC FAMILY"/>
    <property type="match status" value="1"/>
</dbReference>
<comment type="pathway">
    <text evidence="2">Porphyrin-containing compound metabolism.</text>
</comment>
<dbReference type="InterPro" id="IPR036388">
    <property type="entry name" value="WH-like_DNA-bd_sf"/>
</dbReference>
<comment type="similarity">
    <text evidence="3">Belongs to the Ahb/Nir family.</text>
</comment>
<reference evidence="8 9" key="1">
    <citation type="submission" date="2019-07" db="EMBL/GenBank/DDBJ databases">
        <title>Aquicoccus porphyridii gen. nov., sp. nov., isolated from a small marine red alga, Porphyridium marinum.</title>
        <authorList>
            <person name="Liu L."/>
        </authorList>
    </citation>
    <scope>NUCLEOTIDE SEQUENCE [LARGE SCALE GENOMIC DNA]</scope>
    <source>
        <strain evidence="8 9">L1 8-17</strain>
    </source>
</reference>
<evidence type="ECO:0000256" key="3">
    <source>
        <dbReference type="ARBA" id="ARBA00023457"/>
    </source>
</evidence>
<evidence type="ECO:0000259" key="6">
    <source>
        <dbReference type="Pfam" id="PF17805"/>
    </source>
</evidence>
<dbReference type="PANTHER" id="PTHR43413:SF1">
    <property type="entry name" value="SIROHEME DECARBOXYLASE NIRL SUBUNIT"/>
    <property type="match status" value="1"/>
</dbReference>
<keyword evidence="9" id="KW-1185">Reference proteome</keyword>
<comment type="caution">
    <text evidence="8">The sequence shown here is derived from an EMBL/GenBank/DDBJ whole genome shotgun (WGS) entry which is preliminary data.</text>
</comment>
<dbReference type="Gene3D" id="3.30.70.3460">
    <property type="match status" value="2"/>
</dbReference>
<dbReference type="Proteomes" id="UP000325291">
    <property type="component" value="Unassembled WGS sequence"/>
</dbReference>
<dbReference type="EC" id="4.1.1.111" evidence="4"/>
<dbReference type="Pfam" id="PF17805">
    <property type="entry name" value="AsnC_trans_reg2"/>
    <property type="match status" value="2"/>
</dbReference>
<evidence type="ECO:0000259" key="7">
    <source>
        <dbReference type="Pfam" id="PF22451"/>
    </source>
</evidence>
<keyword evidence="1" id="KW-0456">Lyase</keyword>
<dbReference type="InterPro" id="IPR040523">
    <property type="entry name" value="AsnC_trans_reg2"/>
</dbReference>
<name>A0A5A9YZF8_9RHOB</name>
<evidence type="ECO:0000313" key="9">
    <source>
        <dbReference type="Proteomes" id="UP000325291"/>
    </source>
</evidence>
<gene>
    <name evidence="8" type="ORF">FLO80_17335</name>
</gene>
<proteinExistence type="inferred from homology"/>
<dbReference type="Gene3D" id="1.10.10.10">
    <property type="entry name" value="Winged helix-like DNA-binding domain superfamily/Winged helix DNA-binding domain"/>
    <property type="match status" value="1"/>
</dbReference>
<comment type="catalytic activity">
    <reaction evidence="5">
        <text>siroheme + 2 H(+) = 12,18-didecarboxysiroheme + 2 CO2</text>
        <dbReference type="Rhea" id="RHEA:19093"/>
        <dbReference type="ChEBI" id="CHEBI:15378"/>
        <dbReference type="ChEBI" id="CHEBI:16526"/>
        <dbReference type="ChEBI" id="CHEBI:60052"/>
        <dbReference type="ChEBI" id="CHEBI:140497"/>
        <dbReference type="EC" id="4.1.1.111"/>
    </reaction>
</comment>
<dbReference type="EMBL" id="VINQ01000017">
    <property type="protein sequence ID" value="KAA0910244.1"/>
    <property type="molecule type" value="Genomic_DNA"/>
</dbReference>
<organism evidence="8 9">
    <name type="scientific">Aquicoccus porphyridii</name>
    <dbReference type="NCBI Taxonomy" id="1852029"/>
    <lineage>
        <taxon>Bacteria</taxon>
        <taxon>Pseudomonadati</taxon>
        <taxon>Pseudomonadota</taxon>
        <taxon>Alphaproteobacteria</taxon>
        <taxon>Rhodobacterales</taxon>
        <taxon>Paracoccaceae</taxon>
        <taxon>Aquicoccus</taxon>
    </lineage>
</organism>
<evidence type="ECO:0000256" key="1">
    <source>
        <dbReference type="ARBA" id="ARBA00023239"/>
    </source>
</evidence>
<evidence type="ECO:0000313" key="8">
    <source>
        <dbReference type="EMBL" id="KAA0910244.1"/>
    </source>
</evidence>
<dbReference type="InterPro" id="IPR053953">
    <property type="entry name" value="NirdL-like_HTH"/>
</dbReference>
<evidence type="ECO:0000256" key="2">
    <source>
        <dbReference type="ARBA" id="ARBA00023444"/>
    </source>
</evidence>
<dbReference type="AlphaFoldDB" id="A0A5A9YZF8"/>
<feature type="domain" description="Siroheme decarboxylase NirL-like HTH" evidence="7">
    <location>
        <begin position="9"/>
        <end position="54"/>
    </location>
</feature>